<dbReference type="HAMAP" id="MF_01082">
    <property type="entry name" value="TruD"/>
    <property type="match status" value="1"/>
</dbReference>
<dbReference type="SUPFAM" id="SSF55120">
    <property type="entry name" value="Pseudouridine synthase"/>
    <property type="match status" value="1"/>
</dbReference>
<organism evidence="6 7">
    <name type="scientific">Vulcanisaeta distributa (strain DSM 14429 / JCM 11212 / NBRC 100878 / IC-017)</name>
    <dbReference type="NCBI Taxonomy" id="572478"/>
    <lineage>
        <taxon>Archaea</taxon>
        <taxon>Thermoproteota</taxon>
        <taxon>Thermoprotei</taxon>
        <taxon>Thermoproteales</taxon>
        <taxon>Thermoproteaceae</taxon>
        <taxon>Vulcanisaeta</taxon>
    </lineage>
</organism>
<comment type="catalytic activity">
    <reaction evidence="4">
        <text>uridine(13) in tRNA = pseudouridine(13) in tRNA</text>
        <dbReference type="Rhea" id="RHEA:42540"/>
        <dbReference type="Rhea" id="RHEA-COMP:10105"/>
        <dbReference type="Rhea" id="RHEA-COMP:10106"/>
        <dbReference type="ChEBI" id="CHEBI:65314"/>
        <dbReference type="ChEBI" id="CHEBI:65315"/>
        <dbReference type="EC" id="5.4.99.27"/>
    </reaction>
</comment>
<keyword evidence="7" id="KW-1185">Reference proteome</keyword>
<keyword evidence="3 4" id="KW-0413">Isomerase</keyword>
<dbReference type="InterPro" id="IPR001656">
    <property type="entry name" value="PsdUridine_synth_TruD"/>
</dbReference>
<evidence type="ECO:0000259" key="5">
    <source>
        <dbReference type="PROSITE" id="PS50984"/>
    </source>
</evidence>
<dbReference type="GeneID" id="9753184"/>
<dbReference type="Gene3D" id="1.10.1510.30">
    <property type="match status" value="1"/>
</dbReference>
<reference evidence="7" key="2">
    <citation type="journal article" date="2010" name="Stand. Genomic Sci.">
        <title>Complete genome sequence of Vulcanisaeta distributa type strain (IC-017T).</title>
        <authorList>
            <person name="Mavromatis K."/>
            <person name="Sikorski J."/>
            <person name="Pabst E."/>
            <person name="Teshima H."/>
            <person name="Lapidus A."/>
            <person name="Lucas S."/>
            <person name="Nolan M."/>
            <person name="Glavina Del Rio T."/>
            <person name="Cheng J."/>
            <person name="Bruce D."/>
            <person name="Goodwin L."/>
            <person name="Pitluck S."/>
            <person name="Liolios K."/>
            <person name="Ivanova N."/>
            <person name="Mikhailova N."/>
            <person name="Pati A."/>
            <person name="Chen A."/>
            <person name="Palaniappan K."/>
            <person name="Land M."/>
            <person name="Hauser L."/>
            <person name="Chang Y."/>
            <person name="Jeffries C."/>
            <person name="Rohde M."/>
            <person name="Spring S."/>
            <person name="Goker M."/>
            <person name="Wirth R."/>
            <person name="Woyke T."/>
            <person name="Bristow J."/>
            <person name="Eisen J."/>
            <person name="Markowitz V."/>
            <person name="Hugenholtz P."/>
            <person name="Klenk H."/>
            <person name="Kyrpides N."/>
        </authorList>
    </citation>
    <scope>NUCLEOTIDE SEQUENCE [LARGE SCALE GENOMIC DNA]</scope>
    <source>
        <strain evidence="7">DSM 14429 / JCM 11212 / NBRC 100878 / IC-017</strain>
    </source>
</reference>
<feature type="domain" description="TRUD" evidence="5">
    <location>
        <begin position="179"/>
        <end position="406"/>
    </location>
</feature>
<evidence type="ECO:0000256" key="4">
    <source>
        <dbReference type="HAMAP-Rule" id="MF_01082"/>
    </source>
</evidence>
<protein>
    <recommendedName>
        <fullName evidence="4">Probable tRNA pseudouridine synthase D</fullName>
        <ecNumber evidence="4">5.4.99.27</ecNumber>
    </recommendedName>
    <alternativeName>
        <fullName evidence="4">tRNA pseudouridine(13) synthase</fullName>
    </alternativeName>
    <alternativeName>
        <fullName evidence="4">tRNA pseudouridylate synthase D</fullName>
    </alternativeName>
    <alternativeName>
        <fullName evidence="4">tRNA-uridine isomerase D</fullName>
    </alternativeName>
</protein>
<dbReference type="STRING" id="572478.Vdis_2231"/>
<dbReference type="NCBIfam" id="TIGR00094">
    <property type="entry name" value="tRNA_TruD_broad"/>
    <property type="match status" value="1"/>
</dbReference>
<dbReference type="GO" id="GO:0031119">
    <property type="term" value="P:tRNA pseudouridine synthesis"/>
    <property type="evidence" value="ECO:0007669"/>
    <property type="project" value="UniProtKB-UniRule"/>
</dbReference>
<comment type="similarity">
    <text evidence="1 4">Belongs to the pseudouridine synthase TruD family.</text>
</comment>
<dbReference type="PROSITE" id="PS01268">
    <property type="entry name" value="UPF0024"/>
    <property type="match status" value="1"/>
</dbReference>
<evidence type="ECO:0000313" key="7">
    <source>
        <dbReference type="Proteomes" id="UP000006681"/>
    </source>
</evidence>
<dbReference type="PANTHER" id="PTHR13326:SF21">
    <property type="entry name" value="PSEUDOURIDYLATE SYNTHASE PUS7L"/>
    <property type="match status" value="1"/>
</dbReference>
<reference evidence="6 7" key="1">
    <citation type="journal article" date="2010" name="Stand. Genomic Sci.">
        <title>Complete genome sequence of Vulcanisaeta distributa type strain (IC-017).</title>
        <authorList>
            <person name="Mavromatis K."/>
            <person name="Sikorski J."/>
            <person name="Pabst E."/>
            <person name="Teshima H."/>
            <person name="Lapidus A."/>
            <person name="Lucas S."/>
            <person name="Nolan M."/>
            <person name="Glavina Del Rio T."/>
            <person name="Cheng J.F."/>
            <person name="Bruce D."/>
            <person name="Goodwin L."/>
            <person name="Pitluck S."/>
            <person name="Liolios K."/>
            <person name="Ivanova N."/>
            <person name="Mikhailova N."/>
            <person name="Pati A."/>
            <person name="Chen A."/>
            <person name="Palaniappan K."/>
            <person name="Land M."/>
            <person name="Hauser L."/>
            <person name="Chang Y.J."/>
            <person name="Jeffries C.D."/>
            <person name="Rohde M."/>
            <person name="Spring S."/>
            <person name="Goker M."/>
            <person name="Wirth R."/>
            <person name="Woyke T."/>
            <person name="Bristow J."/>
            <person name="Eisen J.A."/>
            <person name="Markowitz V."/>
            <person name="Hugenholtz P."/>
            <person name="Klenk H.P."/>
            <person name="Kyrpides N.C."/>
        </authorList>
    </citation>
    <scope>NUCLEOTIDE SEQUENCE [LARGE SCALE GENOMIC DNA]</scope>
    <source>
        <strain evidence="7">DSM 14429 / JCM 11212 / NBRC 100878 / IC-017</strain>
    </source>
</reference>
<dbReference type="Proteomes" id="UP000006681">
    <property type="component" value="Chromosome"/>
</dbReference>
<dbReference type="EC" id="5.4.99.27" evidence="4"/>
<dbReference type="PIRSF" id="PIRSF037016">
    <property type="entry name" value="Pseudouridin_synth_euk_prd"/>
    <property type="match status" value="1"/>
</dbReference>
<comment type="function">
    <text evidence="4">Could be responsible for synthesis of pseudouridine from uracil-13 in transfer RNAs.</text>
</comment>
<dbReference type="InterPro" id="IPR042214">
    <property type="entry name" value="TruD_catalytic"/>
</dbReference>
<dbReference type="RefSeq" id="WP_013337324.1">
    <property type="nucleotide sequence ID" value="NC_014537.1"/>
</dbReference>
<feature type="active site" description="Nucleophile" evidence="4">
    <location>
        <position position="104"/>
    </location>
</feature>
<evidence type="ECO:0000256" key="1">
    <source>
        <dbReference type="ARBA" id="ARBA00007953"/>
    </source>
</evidence>
<dbReference type="HOGENOM" id="CLU_005281_4_1_2"/>
<name>E1QQB2_VULDI</name>
<dbReference type="PROSITE" id="PS50984">
    <property type="entry name" value="TRUD"/>
    <property type="match status" value="1"/>
</dbReference>
<dbReference type="GO" id="GO:0003723">
    <property type="term" value="F:RNA binding"/>
    <property type="evidence" value="ECO:0007669"/>
    <property type="project" value="InterPro"/>
</dbReference>
<dbReference type="InterPro" id="IPR011760">
    <property type="entry name" value="PsdUridine_synth_TruD_insert"/>
</dbReference>
<dbReference type="KEGG" id="vdi:Vdis_2231"/>
<proteinExistence type="inferred from homology"/>
<dbReference type="OrthoDB" id="1798at2157"/>
<dbReference type="Pfam" id="PF01142">
    <property type="entry name" value="TruD"/>
    <property type="match status" value="1"/>
</dbReference>
<dbReference type="GO" id="GO:0160150">
    <property type="term" value="F:tRNA pseudouridine(13) synthase activity"/>
    <property type="evidence" value="ECO:0007669"/>
    <property type="project" value="UniProtKB-EC"/>
</dbReference>
<dbReference type="PANTHER" id="PTHR13326">
    <property type="entry name" value="TRNA PSEUDOURIDINE SYNTHASE D"/>
    <property type="match status" value="1"/>
</dbReference>
<keyword evidence="2 4" id="KW-0819">tRNA processing</keyword>
<dbReference type="InterPro" id="IPR020103">
    <property type="entry name" value="PsdUridine_synth_cat_dom_sf"/>
</dbReference>
<evidence type="ECO:0000313" key="6">
    <source>
        <dbReference type="EMBL" id="ADN51599.1"/>
    </source>
</evidence>
<evidence type="ECO:0000256" key="2">
    <source>
        <dbReference type="ARBA" id="ARBA00022694"/>
    </source>
</evidence>
<dbReference type="eggNOG" id="arCOG04252">
    <property type="taxonomic scope" value="Archaea"/>
</dbReference>
<dbReference type="Gene3D" id="3.30.70.3160">
    <property type="match status" value="1"/>
</dbReference>
<dbReference type="Gene3D" id="3.30.2350.20">
    <property type="entry name" value="TruD, catalytic domain"/>
    <property type="match status" value="1"/>
</dbReference>
<gene>
    <name evidence="4" type="primary">truD</name>
    <name evidence="6" type="ordered locus">Vdis_2231</name>
</gene>
<dbReference type="AlphaFoldDB" id="E1QQB2"/>
<dbReference type="InterPro" id="IPR020119">
    <property type="entry name" value="PsdUridine_synth_TruD_CS"/>
</dbReference>
<accession>E1QQB2</accession>
<sequence>MPLASEAWLDRFVGMNYYVTDCEGIGGRIKERLEDFIVEEVLIDGQVVPTGITGKPLPKIVSKPGPWVWMIIEKRGIDAITLSLVISRKLGVNYRDVSFGGLKDAIAVTSQVVSVRGVSINEVPNDFGRDIKVLNAVSMDRAFTTSDIWGNEFTIKVRNIDVSRKDSINCVINQLMERGLPTYYGYQRFGLKRPNSHIIGKHIIFGEFEEAVNELLTHAYPMEPPRIREVREFIARTGDYSKALELMPRSYRYYPERAVLKQLASNPRDFVNALRKLPHELLNLYVESYQSYLFNLALSERIGRGLPINKALPGDAVALLDEHGLPTKHVIYVNESMVDKVNELIMRGRAVPVGHLVGYNTKLPPGLQSDIELDVLRREGVDLSMFMVKSIPKLSIRGGYRPLFTKPIIISTNLANDGLNIVFRLPRGNYATVFLRELMKSKHPEIDFT</sequence>
<dbReference type="EMBL" id="CP002100">
    <property type="protein sequence ID" value="ADN51599.1"/>
    <property type="molecule type" value="Genomic_DNA"/>
</dbReference>
<evidence type="ECO:0000256" key="3">
    <source>
        <dbReference type="ARBA" id="ARBA00023235"/>
    </source>
</evidence>